<dbReference type="InterPro" id="IPR042216">
    <property type="entry name" value="MitoNEET_CISD"/>
</dbReference>
<dbReference type="Gene3D" id="3.40.5.90">
    <property type="entry name" value="CDGSH iron-sulfur domain, mitoNEET-type"/>
    <property type="match status" value="2"/>
</dbReference>
<dbReference type="GO" id="GO:0046872">
    <property type="term" value="F:metal ion binding"/>
    <property type="evidence" value="ECO:0007669"/>
    <property type="project" value="UniProtKB-KW"/>
</dbReference>
<evidence type="ECO:0000313" key="6">
    <source>
        <dbReference type="EMBL" id="KTD62031.1"/>
    </source>
</evidence>
<dbReference type="EMBL" id="LNYX01000030">
    <property type="protein sequence ID" value="KTD62031.1"/>
    <property type="molecule type" value="Genomic_DNA"/>
</dbReference>
<evidence type="ECO:0000256" key="4">
    <source>
        <dbReference type="ARBA" id="ARBA00023014"/>
    </source>
</evidence>
<comment type="caution">
    <text evidence="6">The sequence shown here is derived from an EMBL/GenBank/DDBJ whole genome shotgun (WGS) entry which is preliminary data.</text>
</comment>
<dbReference type="Proteomes" id="UP000054877">
    <property type="component" value="Unassembled WGS sequence"/>
</dbReference>
<reference evidence="6 7" key="1">
    <citation type="submission" date="2015-11" db="EMBL/GenBank/DDBJ databases">
        <title>Genomic analysis of 38 Legionella species identifies large and diverse effector repertoires.</title>
        <authorList>
            <person name="Burstein D."/>
            <person name="Amaro F."/>
            <person name="Zusman T."/>
            <person name="Lifshitz Z."/>
            <person name="Cohen O."/>
            <person name="Gilbert J.A."/>
            <person name="Pupko T."/>
            <person name="Shuman H.A."/>
            <person name="Segal G."/>
        </authorList>
    </citation>
    <scope>NUCLEOTIDE SEQUENCE [LARGE SCALE GENOMIC DNA]</scope>
    <source>
        <strain evidence="6 7">Mt.St.Helens-9</strain>
    </source>
</reference>
<organism evidence="6 7">
    <name type="scientific">Legionella spiritensis</name>
    <dbReference type="NCBI Taxonomy" id="452"/>
    <lineage>
        <taxon>Bacteria</taxon>
        <taxon>Pseudomonadati</taxon>
        <taxon>Pseudomonadota</taxon>
        <taxon>Gammaproteobacteria</taxon>
        <taxon>Legionellales</taxon>
        <taxon>Legionellaceae</taxon>
        <taxon>Legionella</taxon>
    </lineage>
</organism>
<dbReference type="SMART" id="SM00704">
    <property type="entry name" value="ZnF_CDGSH"/>
    <property type="match status" value="2"/>
</dbReference>
<dbReference type="PANTHER" id="PTHR46491">
    <property type="entry name" value="CDGSH IRON SULFUR DOMAIN PROTEIN HOMOLOG"/>
    <property type="match status" value="1"/>
</dbReference>
<feature type="domain" description="Iron-binding zinc finger CDGSH type" evidence="5">
    <location>
        <begin position="46"/>
        <end position="81"/>
    </location>
</feature>
<dbReference type="GO" id="GO:0051537">
    <property type="term" value="F:2 iron, 2 sulfur cluster binding"/>
    <property type="evidence" value="ECO:0007669"/>
    <property type="project" value="UniProtKB-KW"/>
</dbReference>
<evidence type="ECO:0000256" key="3">
    <source>
        <dbReference type="ARBA" id="ARBA00023004"/>
    </source>
</evidence>
<proteinExistence type="predicted"/>
<dbReference type="InterPro" id="IPR018967">
    <property type="entry name" value="FeS-contain_CDGSH-typ"/>
</dbReference>
<evidence type="ECO:0000313" key="7">
    <source>
        <dbReference type="Proteomes" id="UP000054877"/>
    </source>
</evidence>
<accession>A0A0W0YZG6</accession>
<dbReference type="AlphaFoldDB" id="A0A0W0YZG6"/>
<gene>
    <name evidence="6" type="ORF">Lspi_1881</name>
</gene>
<evidence type="ECO:0000259" key="5">
    <source>
        <dbReference type="SMART" id="SM00704"/>
    </source>
</evidence>
<dbReference type="OrthoDB" id="9795032at2"/>
<dbReference type="InterPro" id="IPR052950">
    <property type="entry name" value="CISD"/>
</dbReference>
<dbReference type="RefSeq" id="WP_082642795.1">
    <property type="nucleotide sequence ID" value="NZ_LR134374.1"/>
</dbReference>
<dbReference type="PANTHER" id="PTHR46491:SF3">
    <property type="entry name" value="CDGSH IRON-SULFUR DOMAIN-CONTAINING PROTEIN 3, MITOCHONDRIAL"/>
    <property type="match status" value="1"/>
</dbReference>
<protein>
    <submittedName>
        <fullName evidence="6">Glutamate synthetase</fullName>
    </submittedName>
</protein>
<dbReference type="PATRIC" id="fig|452.5.peg.2064"/>
<sequence length="88" mass="10020">MSHEPEDPPFFPIAFDVEAGKEYRWCGCGLSTNQPFCDRDNCGEKSVPYKAILTETVYFCGCRHTKDPPLCDGSHARLLMAFMKNRKN</sequence>
<name>A0A0W0YZG6_LEGSP</name>
<feature type="domain" description="Iron-binding zinc finger CDGSH type" evidence="5">
    <location>
        <begin position="10"/>
        <end position="45"/>
    </location>
</feature>
<evidence type="ECO:0000256" key="1">
    <source>
        <dbReference type="ARBA" id="ARBA00022714"/>
    </source>
</evidence>
<keyword evidence="3" id="KW-0408">Iron</keyword>
<dbReference type="GO" id="GO:0005737">
    <property type="term" value="C:cytoplasm"/>
    <property type="evidence" value="ECO:0007669"/>
    <property type="project" value="UniProtKB-ARBA"/>
</dbReference>
<keyword evidence="7" id="KW-1185">Reference proteome</keyword>
<keyword evidence="4" id="KW-0411">Iron-sulfur</keyword>
<dbReference type="STRING" id="452.Lspi_1881"/>
<keyword evidence="2" id="KW-0479">Metal-binding</keyword>
<evidence type="ECO:0000256" key="2">
    <source>
        <dbReference type="ARBA" id="ARBA00022723"/>
    </source>
</evidence>
<keyword evidence="1" id="KW-0001">2Fe-2S</keyword>